<sequence>MVFSRICVNNNGDSSSFLDDSEEMMDATKRIVWLFNEYIFCSLGRGYTLSDDLLLFASLCTKRTLDLNNSIFCRWDAVD</sequence>
<name>A0A0V0XJG6_TRIPS</name>
<reference evidence="1 2" key="1">
    <citation type="submission" date="2015-01" db="EMBL/GenBank/DDBJ databases">
        <title>Evolution of Trichinella species and genotypes.</title>
        <authorList>
            <person name="Korhonen P.K."/>
            <person name="Edoardo P."/>
            <person name="Giuseppe L.R."/>
            <person name="Gasser R.B."/>
        </authorList>
    </citation>
    <scope>NUCLEOTIDE SEQUENCE [LARGE SCALE GENOMIC DNA]</scope>
    <source>
        <strain evidence="1">ISS141</strain>
    </source>
</reference>
<gene>
    <name evidence="1" type="ORF">T4E_9924</name>
</gene>
<evidence type="ECO:0000313" key="2">
    <source>
        <dbReference type="Proteomes" id="UP000054815"/>
    </source>
</evidence>
<proteinExistence type="predicted"/>
<comment type="caution">
    <text evidence="1">The sequence shown here is derived from an EMBL/GenBank/DDBJ whole genome shotgun (WGS) entry which is preliminary data.</text>
</comment>
<dbReference type="AlphaFoldDB" id="A0A0V0XJG6"/>
<organism evidence="1 2">
    <name type="scientific">Trichinella pseudospiralis</name>
    <name type="common">Parasitic roundworm</name>
    <dbReference type="NCBI Taxonomy" id="6337"/>
    <lineage>
        <taxon>Eukaryota</taxon>
        <taxon>Metazoa</taxon>
        <taxon>Ecdysozoa</taxon>
        <taxon>Nematoda</taxon>
        <taxon>Enoplea</taxon>
        <taxon>Dorylaimia</taxon>
        <taxon>Trichinellida</taxon>
        <taxon>Trichinellidae</taxon>
        <taxon>Trichinella</taxon>
    </lineage>
</organism>
<accession>A0A0V0XJG6</accession>
<dbReference type="Proteomes" id="UP000054815">
    <property type="component" value="Unassembled WGS sequence"/>
</dbReference>
<protein>
    <submittedName>
        <fullName evidence="1">Uncharacterized protein</fullName>
    </submittedName>
</protein>
<evidence type="ECO:0000313" key="1">
    <source>
        <dbReference type="EMBL" id="KRX88153.1"/>
    </source>
</evidence>
<dbReference type="EMBL" id="JYDU01000249">
    <property type="protein sequence ID" value="KRX88153.1"/>
    <property type="molecule type" value="Genomic_DNA"/>
</dbReference>